<name>A0A9D4I1E8_DREPO</name>
<proteinExistence type="predicted"/>
<organism evidence="1 2">
    <name type="scientific">Dreissena polymorpha</name>
    <name type="common">Zebra mussel</name>
    <name type="synonym">Mytilus polymorpha</name>
    <dbReference type="NCBI Taxonomy" id="45954"/>
    <lineage>
        <taxon>Eukaryota</taxon>
        <taxon>Metazoa</taxon>
        <taxon>Spiralia</taxon>
        <taxon>Lophotrochozoa</taxon>
        <taxon>Mollusca</taxon>
        <taxon>Bivalvia</taxon>
        <taxon>Autobranchia</taxon>
        <taxon>Heteroconchia</taxon>
        <taxon>Euheterodonta</taxon>
        <taxon>Imparidentia</taxon>
        <taxon>Neoheterodontei</taxon>
        <taxon>Myida</taxon>
        <taxon>Dreissenoidea</taxon>
        <taxon>Dreissenidae</taxon>
        <taxon>Dreissena</taxon>
    </lineage>
</organism>
<keyword evidence="2" id="KW-1185">Reference proteome</keyword>
<protein>
    <submittedName>
        <fullName evidence="1">Uncharacterized protein</fullName>
    </submittedName>
</protein>
<dbReference type="EMBL" id="JAIWYP010000011">
    <property type="protein sequence ID" value="KAH3738821.1"/>
    <property type="molecule type" value="Genomic_DNA"/>
</dbReference>
<dbReference type="Proteomes" id="UP000828390">
    <property type="component" value="Unassembled WGS sequence"/>
</dbReference>
<gene>
    <name evidence="1" type="ORF">DPMN_045464</name>
</gene>
<dbReference type="AlphaFoldDB" id="A0A9D4I1E8"/>
<evidence type="ECO:0000313" key="1">
    <source>
        <dbReference type="EMBL" id="KAH3738821.1"/>
    </source>
</evidence>
<accession>A0A9D4I1E8</accession>
<reference evidence="1" key="2">
    <citation type="submission" date="2020-11" db="EMBL/GenBank/DDBJ databases">
        <authorList>
            <person name="McCartney M.A."/>
            <person name="Auch B."/>
            <person name="Kono T."/>
            <person name="Mallez S."/>
            <person name="Becker A."/>
            <person name="Gohl D.M."/>
            <person name="Silverstein K.A.T."/>
            <person name="Koren S."/>
            <person name="Bechman K.B."/>
            <person name="Herman A."/>
            <person name="Abrahante J.E."/>
            <person name="Garbe J."/>
        </authorList>
    </citation>
    <scope>NUCLEOTIDE SEQUENCE</scope>
    <source>
        <strain evidence="1">Duluth1</strain>
        <tissue evidence="1">Whole animal</tissue>
    </source>
</reference>
<sequence>MLSAYGFLGDDKLRLVSPPSELITVSFEWNVNDNVPPVPETDLHTYVLGSMMTRRKVTEELLVTETFQNLGSNETYVNTIWCLGPDIQAYTLDQFQVRMTNANVGDLTGTMTFDSSNMALGVDRWFYPMAMIHMDATWDYRNDLRVILSQYDAQIQGQKLKLDDFYSENLIIQDKLQKLDTSIAELKSKPSTSSVLQLPQNFLSELKKSITDGMTDATMTVTGGSESIWSKLLGVTVGAIATN</sequence>
<evidence type="ECO:0000313" key="2">
    <source>
        <dbReference type="Proteomes" id="UP000828390"/>
    </source>
</evidence>
<reference evidence="1" key="1">
    <citation type="journal article" date="2019" name="bioRxiv">
        <title>The Genome of the Zebra Mussel, Dreissena polymorpha: A Resource for Invasive Species Research.</title>
        <authorList>
            <person name="McCartney M.A."/>
            <person name="Auch B."/>
            <person name="Kono T."/>
            <person name="Mallez S."/>
            <person name="Zhang Y."/>
            <person name="Obille A."/>
            <person name="Becker A."/>
            <person name="Abrahante J.E."/>
            <person name="Garbe J."/>
            <person name="Badalamenti J.P."/>
            <person name="Herman A."/>
            <person name="Mangelson H."/>
            <person name="Liachko I."/>
            <person name="Sullivan S."/>
            <person name="Sone E.D."/>
            <person name="Koren S."/>
            <person name="Silverstein K.A.T."/>
            <person name="Beckman K.B."/>
            <person name="Gohl D.M."/>
        </authorList>
    </citation>
    <scope>NUCLEOTIDE SEQUENCE</scope>
    <source>
        <strain evidence="1">Duluth1</strain>
        <tissue evidence="1">Whole animal</tissue>
    </source>
</reference>
<comment type="caution">
    <text evidence="1">The sequence shown here is derived from an EMBL/GenBank/DDBJ whole genome shotgun (WGS) entry which is preliminary data.</text>
</comment>